<name>A0A2S9IUJ2_9HYPH</name>
<protein>
    <submittedName>
        <fullName evidence="1">Phosphonate ABC transporter substrate-binding protein</fullName>
    </submittedName>
</protein>
<proteinExistence type="predicted"/>
<evidence type="ECO:0000313" key="1">
    <source>
        <dbReference type="EMBL" id="PRD44197.1"/>
    </source>
</evidence>
<dbReference type="SUPFAM" id="SSF53850">
    <property type="entry name" value="Periplasmic binding protein-like II"/>
    <property type="match status" value="1"/>
</dbReference>
<keyword evidence="2" id="KW-1185">Reference proteome</keyword>
<reference evidence="1 2" key="1">
    <citation type="submission" date="2018-02" db="EMBL/GenBank/DDBJ databases">
        <title>The draft genome of Phyllobacterium sp. 1N-3.</title>
        <authorList>
            <person name="Liu L."/>
            <person name="Li L."/>
            <person name="Zhang X."/>
            <person name="Wang T."/>
            <person name="Liang L."/>
        </authorList>
    </citation>
    <scope>NUCLEOTIDE SEQUENCE [LARGE SCALE GENOMIC DNA]</scope>
    <source>
        <strain evidence="1 2">1N-3</strain>
    </source>
</reference>
<dbReference type="Gene3D" id="3.40.190.10">
    <property type="entry name" value="Periplasmic binding protein-like II"/>
    <property type="match status" value="2"/>
</dbReference>
<organism evidence="1 2">
    <name type="scientific">Phyllobacterium phragmitis</name>
    <dbReference type="NCBI Taxonomy" id="2670329"/>
    <lineage>
        <taxon>Bacteria</taxon>
        <taxon>Pseudomonadati</taxon>
        <taxon>Pseudomonadota</taxon>
        <taxon>Alphaproteobacteria</taxon>
        <taxon>Hyphomicrobiales</taxon>
        <taxon>Phyllobacteriaceae</taxon>
        <taxon>Phyllobacterium</taxon>
    </lineage>
</organism>
<dbReference type="Pfam" id="PF12974">
    <property type="entry name" value="Phosphonate-bd"/>
    <property type="match status" value="1"/>
</dbReference>
<accession>A0A2S9IUJ2</accession>
<gene>
    <name evidence="1" type="ORF">C5748_06220</name>
</gene>
<evidence type="ECO:0000313" key="2">
    <source>
        <dbReference type="Proteomes" id="UP000239434"/>
    </source>
</evidence>
<comment type="caution">
    <text evidence="1">The sequence shown here is derived from an EMBL/GenBank/DDBJ whole genome shotgun (WGS) entry which is preliminary data.</text>
</comment>
<sequence>MVDVLQSLGNHRGFWIMLSSRVLSKTIFLGFILAFTGLSGPAHADWRKELGRFRIGVAAPRITEMNPTEIGRLKSIYAAALDMPVELVVLPDIPALIDAQATERIDYTIETSAAYAAAYTACECVEPLVAPIGADRSLGIRSILLLRTNVDGKDLKSARIALPADAAKAAAFIPVSTYMLSGTNADLVHDTFTNAGSLEKAEKLFTSGKIDGFFGWVPASGEELQRHGGTLARLTEQGLDRNSYRIAWESSLLRYGPHAVRANLAPEAKLILRQFLVSLSTRDPDAYDLIDPVHGGGFVAVGSNDYRLPLKMLSAIIGQGKEL</sequence>
<dbReference type="EMBL" id="PVBR01000004">
    <property type="protein sequence ID" value="PRD44197.1"/>
    <property type="molecule type" value="Genomic_DNA"/>
</dbReference>
<dbReference type="Proteomes" id="UP000239434">
    <property type="component" value="Unassembled WGS sequence"/>
</dbReference>
<dbReference type="AlphaFoldDB" id="A0A2S9IUJ2"/>